<dbReference type="SUPFAM" id="SSF55811">
    <property type="entry name" value="Nudix"/>
    <property type="match status" value="1"/>
</dbReference>
<evidence type="ECO:0000256" key="6">
    <source>
        <dbReference type="ARBA" id="ARBA00022692"/>
    </source>
</evidence>
<evidence type="ECO:0000256" key="15">
    <source>
        <dbReference type="ARBA" id="ARBA00080475"/>
    </source>
</evidence>
<dbReference type="GO" id="GO:0005737">
    <property type="term" value="C:cytoplasm"/>
    <property type="evidence" value="ECO:0007669"/>
    <property type="project" value="UniProtKB-SubCell"/>
</dbReference>
<feature type="domain" description="Nudix hydrolase" evidence="17">
    <location>
        <begin position="324"/>
        <end position="489"/>
    </location>
</feature>
<evidence type="ECO:0000256" key="5">
    <source>
        <dbReference type="ARBA" id="ARBA00022490"/>
    </source>
</evidence>
<feature type="transmembrane region" description="Helical" evidence="16">
    <location>
        <begin position="29"/>
        <end position="46"/>
    </location>
</feature>
<sequence length="502" mass="56769">MGQKICHASVYGGIFHGEKRLCLLPPRNVAYYLFVFFFAEVTRKLVDLSLKKSSIAYIFLIELIATAQMCTCVYENAIIIKHYGSSGFFFVVTALQFAGTFFNRGAFVSPLAPIEQFLHGKMHTEKFLTILLAQTLGGYSAFRLANSLWYYSLSYSTDHHQFYNNLPCAFTYKVPFYYALLFELFGSFLLRLIVHRLPQSSRHLLLSPTVAAFLSFALANIGVPGLNPVVTSSRLQGCPGLDLQWFMITYWCCPVIGWLLAAKKTMAQNAELCNKNQSANAEGDEVERISNVKLEEQVTNSNFIKPMRIHFRRRGRDLFWDLALEHDNVAALIYHTGRKQLLFVKQFRPPVFINEVRSLPENAGKALSEVRWEAYPIESGCTVELCAGLIDEPDKTPLAHIQKEMLEECGYRVNESNIRPIKRYVTGISLSGAIQHLFYVELDESMREPSAGGGIEAEGEFIQNVFLDIGEAKALLGQENVVSPPSLLFAISWWIFNVEGRQ</sequence>
<feature type="transmembrane region" description="Helical" evidence="16">
    <location>
        <begin position="205"/>
        <end position="223"/>
    </location>
</feature>
<dbReference type="InterPro" id="IPR023271">
    <property type="entry name" value="Aquaporin-like"/>
</dbReference>
<dbReference type="PROSITE" id="PS51462">
    <property type="entry name" value="NUDIX"/>
    <property type="match status" value="1"/>
</dbReference>
<accession>A0A183BZL5</accession>
<evidence type="ECO:0000259" key="17">
    <source>
        <dbReference type="PROSITE" id="PS51462"/>
    </source>
</evidence>
<dbReference type="InterPro" id="IPR051883">
    <property type="entry name" value="AQP11/12_channel"/>
</dbReference>
<evidence type="ECO:0000256" key="12">
    <source>
        <dbReference type="ARBA" id="ARBA00054674"/>
    </source>
</evidence>
<evidence type="ECO:0000256" key="13">
    <source>
        <dbReference type="ARBA" id="ARBA00066480"/>
    </source>
</evidence>
<keyword evidence="7" id="KW-0378">Hydrolase</keyword>
<evidence type="ECO:0000256" key="1">
    <source>
        <dbReference type="ARBA" id="ARBA00001946"/>
    </source>
</evidence>
<evidence type="ECO:0000256" key="16">
    <source>
        <dbReference type="SAM" id="Phobius"/>
    </source>
</evidence>
<dbReference type="CDD" id="cd18887">
    <property type="entry name" value="NUDIX_UGPPase_Nudt14"/>
    <property type="match status" value="1"/>
</dbReference>
<keyword evidence="5" id="KW-0963">Cytoplasm</keyword>
<evidence type="ECO:0000256" key="8">
    <source>
        <dbReference type="ARBA" id="ARBA00022842"/>
    </source>
</evidence>
<keyword evidence="10 16" id="KW-0472">Membrane</keyword>
<keyword evidence="18" id="KW-1185">Reference proteome</keyword>
<dbReference type="EC" id="3.6.1.45" evidence="13"/>
<dbReference type="FunFam" id="3.90.79.10:FF:000035">
    <property type="entry name" value="Uridine diphosphate glucose pyrophosphatase"/>
    <property type="match status" value="1"/>
</dbReference>
<feature type="transmembrane region" description="Helical" evidence="16">
    <location>
        <begin position="176"/>
        <end position="193"/>
    </location>
</feature>
<comment type="catalytic activity">
    <reaction evidence="11">
        <text>UDP-sugar + H2O = UMP + alpha-D-aldose 1-phosphate.</text>
        <dbReference type="EC" id="3.6.1.45"/>
    </reaction>
</comment>
<dbReference type="Gene3D" id="1.20.1080.10">
    <property type="entry name" value="Glycerol uptake facilitator protein"/>
    <property type="match status" value="1"/>
</dbReference>
<evidence type="ECO:0000256" key="7">
    <source>
        <dbReference type="ARBA" id="ARBA00022801"/>
    </source>
</evidence>
<evidence type="ECO:0000313" key="19">
    <source>
        <dbReference type="WBParaSite" id="GPLIN_000605600"/>
    </source>
</evidence>
<evidence type="ECO:0000256" key="11">
    <source>
        <dbReference type="ARBA" id="ARBA00051086"/>
    </source>
</evidence>
<comment type="function">
    <text evidence="12">Hydrolyzes UDP-glucose to glucose 1-phosphate and UMP and ADP-ribose to ribose 5-phosphate and AMP. The physiological substrate is probably UDP-glucose. Poor activity on other substrates such as ADP-glucose, CDP-glucose, GDP-glucose and GDP-mannose.</text>
</comment>
<evidence type="ECO:0000313" key="18">
    <source>
        <dbReference type="Proteomes" id="UP000050741"/>
    </source>
</evidence>
<comment type="cofactor">
    <cofactor evidence="1">
        <name>Mg(2+)</name>
        <dbReference type="ChEBI" id="CHEBI:18420"/>
    </cofactor>
</comment>
<dbReference type="PANTHER" id="PTHR21191">
    <property type="entry name" value="AQUAPORIN"/>
    <property type="match status" value="1"/>
</dbReference>
<dbReference type="Gene3D" id="3.90.79.10">
    <property type="entry name" value="Nucleoside Triphosphate Pyrophosphohydrolase"/>
    <property type="match status" value="1"/>
</dbReference>
<organism evidence="18 19">
    <name type="scientific">Globodera pallida</name>
    <name type="common">Potato cyst nematode worm</name>
    <name type="synonym">Heterodera pallida</name>
    <dbReference type="NCBI Taxonomy" id="36090"/>
    <lineage>
        <taxon>Eukaryota</taxon>
        <taxon>Metazoa</taxon>
        <taxon>Ecdysozoa</taxon>
        <taxon>Nematoda</taxon>
        <taxon>Chromadorea</taxon>
        <taxon>Rhabditida</taxon>
        <taxon>Tylenchina</taxon>
        <taxon>Tylenchomorpha</taxon>
        <taxon>Tylenchoidea</taxon>
        <taxon>Heteroderidae</taxon>
        <taxon>Heteroderinae</taxon>
        <taxon>Globodera</taxon>
    </lineage>
</organism>
<dbReference type="Proteomes" id="UP000050741">
    <property type="component" value="Unassembled WGS sequence"/>
</dbReference>
<dbReference type="GO" id="GO:0008768">
    <property type="term" value="F:UDP-sugar diphosphatase activity"/>
    <property type="evidence" value="ECO:0007669"/>
    <property type="project" value="UniProtKB-EC"/>
</dbReference>
<dbReference type="GO" id="GO:0015267">
    <property type="term" value="F:channel activity"/>
    <property type="evidence" value="ECO:0007669"/>
    <property type="project" value="TreeGrafter"/>
</dbReference>
<name>A0A183BZL5_GLOPA</name>
<feature type="transmembrane region" description="Helical" evidence="16">
    <location>
        <begin position="86"/>
        <end position="106"/>
    </location>
</feature>
<dbReference type="GO" id="GO:0016020">
    <property type="term" value="C:membrane"/>
    <property type="evidence" value="ECO:0007669"/>
    <property type="project" value="UniProtKB-SubCell"/>
</dbReference>
<dbReference type="InterPro" id="IPR015797">
    <property type="entry name" value="NUDIX_hydrolase-like_dom_sf"/>
</dbReference>
<keyword evidence="9 16" id="KW-1133">Transmembrane helix</keyword>
<comment type="subunit">
    <text evidence="4">Homodimer.</text>
</comment>
<keyword evidence="8" id="KW-0460">Magnesium</keyword>
<dbReference type="InterPro" id="IPR000086">
    <property type="entry name" value="NUDIX_hydrolase_dom"/>
</dbReference>
<proteinExistence type="predicted"/>
<evidence type="ECO:0000256" key="9">
    <source>
        <dbReference type="ARBA" id="ARBA00022989"/>
    </source>
</evidence>
<reference evidence="19" key="2">
    <citation type="submission" date="2016-06" db="UniProtKB">
        <authorList>
            <consortium name="WormBaseParasite"/>
        </authorList>
    </citation>
    <scope>IDENTIFICATION</scope>
</reference>
<keyword evidence="6 16" id="KW-0812">Transmembrane</keyword>
<evidence type="ECO:0000256" key="3">
    <source>
        <dbReference type="ARBA" id="ARBA00004496"/>
    </source>
</evidence>
<evidence type="ECO:0000256" key="2">
    <source>
        <dbReference type="ARBA" id="ARBA00004141"/>
    </source>
</evidence>
<dbReference type="SUPFAM" id="SSF81338">
    <property type="entry name" value="Aquaporin-like"/>
    <property type="match status" value="1"/>
</dbReference>
<evidence type="ECO:0000256" key="4">
    <source>
        <dbReference type="ARBA" id="ARBA00011738"/>
    </source>
</evidence>
<reference evidence="18" key="1">
    <citation type="submission" date="2014-05" db="EMBL/GenBank/DDBJ databases">
        <title>The genome and life-stage specific transcriptomes of Globodera pallida elucidate key aspects of plant parasitism by a cyst nematode.</title>
        <authorList>
            <person name="Cotton J.A."/>
            <person name="Lilley C.J."/>
            <person name="Jones L.M."/>
            <person name="Kikuchi T."/>
            <person name="Reid A.J."/>
            <person name="Thorpe P."/>
            <person name="Tsai I.J."/>
            <person name="Beasley H."/>
            <person name="Blok V."/>
            <person name="Cock P.J.A."/>
            <person name="Van den Akker S.E."/>
            <person name="Holroyd N."/>
            <person name="Hunt M."/>
            <person name="Mantelin S."/>
            <person name="Naghra H."/>
            <person name="Pain A."/>
            <person name="Palomares-Rius J.E."/>
            <person name="Zarowiecki M."/>
            <person name="Berriman M."/>
            <person name="Jones J.T."/>
            <person name="Urwin P.E."/>
        </authorList>
    </citation>
    <scope>NUCLEOTIDE SEQUENCE [LARGE SCALE GENOMIC DNA]</scope>
    <source>
        <strain evidence="18">Lindley</strain>
    </source>
</reference>
<evidence type="ECO:0000256" key="14">
    <source>
        <dbReference type="ARBA" id="ARBA00071467"/>
    </source>
</evidence>
<comment type="subcellular location">
    <subcellularLocation>
        <location evidence="3">Cytoplasm</location>
    </subcellularLocation>
    <subcellularLocation>
        <location evidence="2">Membrane</location>
        <topology evidence="2">Multi-pass membrane protein</topology>
    </subcellularLocation>
</comment>
<dbReference type="PANTHER" id="PTHR21191:SF16">
    <property type="entry name" value="AQUAPORIN"/>
    <property type="match status" value="1"/>
</dbReference>
<dbReference type="AlphaFoldDB" id="A0A183BZL5"/>
<feature type="transmembrane region" description="Helical" evidence="16">
    <location>
        <begin position="243"/>
        <end position="261"/>
    </location>
</feature>
<protein>
    <recommendedName>
        <fullName evidence="14">Uridine diphosphate glucose pyrophosphatase NUDT14</fullName>
        <ecNumber evidence="13">3.6.1.45</ecNumber>
    </recommendedName>
    <alternativeName>
        <fullName evidence="15">Nucleoside diphosphate-linked moiety X motif 14</fullName>
    </alternativeName>
</protein>
<evidence type="ECO:0000256" key="10">
    <source>
        <dbReference type="ARBA" id="ARBA00023136"/>
    </source>
</evidence>
<dbReference type="WBParaSite" id="GPLIN_000605600">
    <property type="protein sequence ID" value="GPLIN_000605600"/>
    <property type="gene ID" value="GPLIN_000605600"/>
</dbReference>
<feature type="transmembrane region" description="Helical" evidence="16">
    <location>
        <begin position="58"/>
        <end position="80"/>
    </location>
</feature>